<name>A0ACA9MRQ4_9GLOM</name>
<feature type="non-terminal residue" evidence="1">
    <location>
        <position position="1"/>
    </location>
</feature>
<keyword evidence="2" id="KW-1185">Reference proteome</keyword>
<protein>
    <submittedName>
        <fullName evidence="1">6599_t:CDS:1</fullName>
    </submittedName>
</protein>
<sequence length="139" mass="16356">ILKEQLNIFTNKEVSKITYDENNIFYTSCKRIFLIFELLKHVINLLKSCIASLTYCFIEIVQIAAALKRIPTKNIVQIYSFYDLNAKKELKFYDNNFVEMELLNSILNEIIFAEINSFDLKYESRENEIRLYLLASGCS</sequence>
<evidence type="ECO:0000313" key="1">
    <source>
        <dbReference type="EMBL" id="CAG8606074.1"/>
    </source>
</evidence>
<organism evidence="1 2">
    <name type="scientific">Scutellospora calospora</name>
    <dbReference type="NCBI Taxonomy" id="85575"/>
    <lineage>
        <taxon>Eukaryota</taxon>
        <taxon>Fungi</taxon>
        <taxon>Fungi incertae sedis</taxon>
        <taxon>Mucoromycota</taxon>
        <taxon>Glomeromycotina</taxon>
        <taxon>Glomeromycetes</taxon>
        <taxon>Diversisporales</taxon>
        <taxon>Gigasporaceae</taxon>
        <taxon>Scutellospora</taxon>
    </lineage>
</organism>
<proteinExistence type="predicted"/>
<reference evidence="1" key="1">
    <citation type="submission" date="2021-06" db="EMBL/GenBank/DDBJ databases">
        <authorList>
            <person name="Kallberg Y."/>
            <person name="Tangrot J."/>
            <person name="Rosling A."/>
        </authorList>
    </citation>
    <scope>NUCLEOTIDE SEQUENCE</scope>
    <source>
        <strain evidence="1">AU212A</strain>
    </source>
</reference>
<comment type="caution">
    <text evidence="1">The sequence shown here is derived from an EMBL/GenBank/DDBJ whole genome shotgun (WGS) entry which is preliminary data.</text>
</comment>
<dbReference type="Proteomes" id="UP000789860">
    <property type="component" value="Unassembled WGS sequence"/>
</dbReference>
<accession>A0ACA9MRQ4</accession>
<gene>
    <name evidence="1" type="ORF">SCALOS_LOCUS7103</name>
</gene>
<evidence type="ECO:0000313" key="2">
    <source>
        <dbReference type="Proteomes" id="UP000789860"/>
    </source>
</evidence>
<feature type="non-terminal residue" evidence="1">
    <location>
        <position position="139"/>
    </location>
</feature>
<dbReference type="EMBL" id="CAJVPM010015169">
    <property type="protein sequence ID" value="CAG8606074.1"/>
    <property type="molecule type" value="Genomic_DNA"/>
</dbReference>